<dbReference type="Pfam" id="PF00880">
    <property type="entry name" value="Nebulin"/>
    <property type="match status" value="24"/>
</dbReference>
<dbReference type="PRINTS" id="PR00510">
    <property type="entry name" value="NEBULIN"/>
</dbReference>
<dbReference type="InterPro" id="IPR000900">
    <property type="entry name" value="Nebulin_repeat"/>
</dbReference>
<accession>A0A2I0TFS8</accession>
<organism evidence="3 4">
    <name type="scientific">Limosa lapponica baueri</name>
    <dbReference type="NCBI Taxonomy" id="1758121"/>
    <lineage>
        <taxon>Eukaryota</taxon>
        <taxon>Metazoa</taxon>
        <taxon>Chordata</taxon>
        <taxon>Craniata</taxon>
        <taxon>Vertebrata</taxon>
        <taxon>Euteleostomi</taxon>
        <taxon>Archelosauria</taxon>
        <taxon>Archosauria</taxon>
        <taxon>Dinosauria</taxon>
        <taxon>Saurischia</taxon>
        <taxon>Theropoda</taxon>
        <taxon>Coelurosauria</taxon>
        <taxon>Aves</taxon>
        <taxon>Neognathae</taxon>
        <taxon>Neoaves</taxon>
        <taxon>Charadriiformes</taxon>
        <taxon>Scolopacidae</taxon>
        <taxon>Limosa</taxon>
    </lineage>
</organism>
<reference evidence="4" key="1">
    <citation type="submission" date="2017-11" db="EMBL/GenBank/DDBJ databases">
        <authorList>
            <person name="Lima N.C."/>
            <person name="Parody-Merino A.M."/>
            <person name="Battley P.F."/>
            <person name="Fidler A.E."/>
            <person name="Prosdocimi F."/>
        </authorList>
    </citation>
    <scope>NUCLEOTIDE SEQUENCE [LARGE SCALE GENOMIC DNA]</scope>
</reference>
<name>A0A2I0TFS8_LIMLA</name>
<dbReference type="GO" id="GO:0030018">
    <property type="term" value="C:Z disc"/>
    <property type="evidence" value="ECO:0007669"/>
    <property type="project" value="InterPro"/>
</dbReference>
<gene>
    <name evidence="3" type="ORF">llap_17032</name>
</gene>
<dbReference type="GO" id="GO:0051015">
    <property type="term" value="F:actin filament binding"/>
    <property type="evidence" value="ECO:0007669"/>
    <property type="project" value="InterPro"/>
</dbReference>
<keyword evidence="1" id="KW-0677">Repeat</keyword>
<dbReference type="SMART" id="SM00227">
    <property type="entry name" value="NEBU"/>
    <property type="match status" value="41"/>
</dbReference>
<dbReference type="InterPro" id="IPR055297">
    <property type="entry name" value="NEBU/NEBL"/>
</dbReference>
<sequence>MAEYKYKESYEKDKGKQVGYRSLQDDPKLVHYMNVAKMQSDREYKKDYEVTKTKYHTPLDMFSVTAAKKAQEVVTNAGYKQLIHNYTLLPDSVNLELSRNVMQLQSDNVYKADFNNWLRGVGWIPIQSLDVEKAKKATEILSEKKYRQHPDKLKFSITMDAMEQVLAKQNAKTMNKRLYTDKWNKEKTSIHVMPDTPEILQSRVNQITMSNKLYKAGWEEDKKKGYDLKPDAIPIKAAKASRDIASDYKYKLAYEKDKGKHIGFRSLEDDPKLVHFMQVAKMQSDREYKKDYEKAKTNFHTPVDMFSVVAAKKAQEVATNANYKSLIHTYNVLPDAMSLELAKNMMQIQSDNQYRAEYDESMKGVGWIPLGSLEAEKNKKAMEIISEKKYRQHPDKLKYSVPMDSMNMVLALNNAKIMDEKMYRLSFEESRKKGYDLRADAIPIKAAKASRDIASDYKYKLGYEQDKGKLVGFRSLQDDPKLVHYMQVAKMQSDREYKKAYEMGKTHYQTPSDMLSIVAAKEAQDRVTNTNYKRLIHQYMLLPDAMSLELYRNMNQIQSNNEYKQDYNEWFKGIGWSPAGSLDVEKSKKATEIASDRKYRQHPSLFPFTKQNDSMDMVLAKQNANIMNKHAYTEAWEKDKIQVHVMPDTPDILQAKQNKTNYSQKLYKLGWEEMIKKGYDLTPEAISVKSAKASRDIASDYKYKEGYRKQQGHHIGFRSLQDDPKMLWSMQVAKMQSEREYKKDFEKWKTKFNMPVDMLGFLLAKKCQELVSDIDYKHILHRWTCLPDQNDVTQAKRVYELQSDNLYKADLQWLKGTGWSPLGSLESEKNKKASEILSEKKYRQHPDTIKFTSIPDAMDIVLAKSNAKNRSNILYREAWDKDKTQVHIMPDTPEILLAKSNLINTSDKHYKLGYEELKRKGYDLPPDAIPLKSAKASRDIASEYQYKTAYRKQLGHHIGARNIEDDPKMMWSMHVAKIQSDREYKKAFEKSKTHFSSPVDMLGIVLAKKCQELVSDVDYKHHLHRWTCLPDQNDVVQARRVYDLQSDNVYKSDLLWLRGIGWSPSGSLDDEKNKRASLILSDKKYRQHPDTIKFTSLPDSMPMVLAKHNSEIMNQRSYIAAWEKDKTSVHIMPDTPGILLAQQNRVNFSEKLYKLAMEEDKKKGYDMRADAIPIKSAKASRDIASDKLYKLAMEEDKKKGYDMRADAIPIKSAKASRDIASDYKPLRDTTHHWSLPGVRASDCNSLSATIQPIPYPPSGPSVKSMSLHFRDKDVVTDSIKCFAQVQYKYKEGYRKQLGHHIGARNIEDDPKMMWSMHVAKIQSDREYKKAFEKTKTHFSSPVDMLGIVLAKKCQELVSDIDYRHYLHQWICLPDQNDVIHAKKAYDLQSDNCYKSDLEWLRGIGWVPIGSLEVEKAKKAGEILSDKLYRQHPDTIKFTSVTDSLEMVLAKHNAETMNKRLYTEAWNKDKTMVHVMPDTPEIMLAKQNQLNYSQKMYKLALEESKKKGHDLRFDAIPIQAAKASREIASDVSGGFDHV</sequence>
<keyword evidence="4" id="KW-1185">Reference proteome</keyword>
<evidence type="ECO:0000256" key="2">
    <source>
        <dbReference type="ARBA" id="ARBA00023203"/>
    </source>
</evidence>
<protein>
    <submittedName>
        <fullName evidence="3">Nebulin isoform x1</fullName>
    </submittedName>
</protein>
<dbReference type="PROSITE" id="PS51216">
    <property type="entry name" value="NEBULIN"/>
    <property type="match status" value="29"/>
</dbReference>
<dbReference type="EMBL" id="KZ510993">
    <property type="protein sequence ID" value="PKU32664.1"/>
    <property type="molecule type" value="Genomic_DNA"/>
</dbReference>
<dbReference type="InterPro" id="IPR013998">
    <property type="entry name" value="Nebulin-like"/>
</dbReference>
<dbReference type="GO" id="GO:0071691">
    <property type="term" value="P:cardiac muscle thin filament assembly"/>
    <property type="evidence" value="ECO:0007669"/>
    <property type="project" value="TreeGrafter"/>
</dbReference>
<dbReference type="OrthoDB" id="9295290at2759"/>
<evidence type="ECO:0000313" key="3">
    <source>
        <dbReference type="EMBL" id="PKU32664.1"/>
    </source>
</evidence>
<evidence type="ECO:0000256" key="1">
    <source>
        <dbReference type="ARBA" id="ARBA00022737"/>
    </source>
</evidence>
<dbReference type="PANTHER" id="PTHR11039">
    <property type="entry name" value="NEBULIN"/>
    <property type="match status" value="1"/>
</dbReference>
<keyword evidence="2" id="KW-0009">Actin-binding</keyword>
<reference evidence="4" key="2">
    <citation type="submission" date="2017-12" db="EMBL/GenBank/DDBJ databases">
        <title>Genome sequence of the Bar-tailed Godwit (Limosa lapponica baueri).</title>
        <authorList>
            <person name="Lima N.C.B."/>
            <person name="Parody-Merino A.M."/>
            <person name="Battley P.F."/>
            <person name="Fidler A.E."/>
            <person name="Prosdocimi F."/>
        </authorList>
    </citation>
    <scope>NUCLEOTIDE SEQUENCE [LARGE SCALE GENOMIC DNA]</scope>
</reference>
<evidence type="ECO:0000313" key="4">
    <source>
        <dbReference type="Proteomes" id="UP000233556"/>
    </source>
</evidence>
<dbReference type="Proteomes" id="UP000233556">
    <property type="component" value="Unassembled WGS sequence"/>
</dbReference>
<dbReference type="PANTHER" id="PTHR11039:SF65">
    <property type="entry name" value="NEBULIN"/>
    <property type="match status" value="1"/>
</dbReference>
<proteinExistence type="predicted"/>